<dbReference type="AlphaFoldDB" id="A0A9P5WY52"/>
<feature type="compositionally biased region" description="Polar residues" evidence="1">
    <location>
        <begin position="177"/>
        <end position="194"/>
    </location>
</feature>
<sequence>MPCKAKNKPATNAMPTYKPFATTERFLATMDQNRHVASKFTTQELMKIGGFHWTEIRDDLFKMNFTEVDTSTQDNSAAIEKELSPVEDLTNAIAAFGQWFEDNNIIDSECPSLINNIRHLAMMFSLIPAPHHCPPPPPCTHPHQDDALPCQCLHTNDIPPPLPCVHPHHDDEDTPMEPSTPTHAFSEATSQTPAPSHEASTPPLSPTAVATLLAAVASPTPAGLHGQPSYAGAAARNLNPAFFIELPSIPQDTSLPSLVSMANKSLMHAKLTLKVDSASFSLRGIMCATATIPSTSNLNIIKATLSGGLLGVCICIPASQSFIKIVDVPFLKPGTTEPFTSTEVDTQLQCSIIPLDYVVHWHYICNSPKADSATIWINLSDLQQGTHASQLISC</sequence>
<gene>
    <name evidence="2" type="ORF">P691DRAFT_784440</name>
</gene>
<evidence type="ECO:0000256" key="1">
    <source>
        <dbReference type="SAM" id="MobiDB-lite"/>
    </source>
</evidence>
<accession>A0A9P5WY52</accession>
<dbReference type="Proteomes" id="UP000807342">
    <property type="component" value="Unassembled WGS sequence"/>
</dbReference>
<protein>
    <submittedName>
        <fullName evidence="2">Uncharacterized protein</fullName>
    </submittedName>
</protein>
<evidence type="ECO:0000313" key="3">
    <source>
        <dbReference type="Proteomes" id="UP000807342"/>
    </source>
</evidence>
<dbReference type="EMBL" id="MU153226">
    <property type="protein sequence ID" value="KAF9439872.1"/>
    <property type="molecule type" value="Genomic_DNA"/>
</dbReference>
<feature type="region of interest" description="Disordered" evidence="1">
    <location>
        <begin position="163"/>
        <end position="204"/>
    </location>
</feature>
<organism evidence="2 3">
    <name type="scientific">Macrolepiota fuliginosa MF-IS2</name>
    <dbReference type="NCBI Taxonomy" id="1400762"/>
    <lineage>
        <taxon>Eukaryota</taxon>
        <taxon>Fungi</taxon>
        <taxon>Dikarya</taxon>
        <taxon>Basidiomycota</taxon>
        <taxon>Agaricomycotina</taxon>
        <taxon>Agaricomycetes</taxon>
        <taxon>Agaricomycetidae</taxon>
        <taxon>Agaricales</taxon>
        <taxon>Agaricineae</taxon>
        <taxon>Agaricaceae</taxon>
        <taxon>Macrolepiota</taxon>
    </lineage>
</organism>
<name>A0A9P5WY52_9AGAR</name>
<dbReference type="OrthoDB" id="3123246at2759"/>
<keyword evidence="3" id="KW-1185">Reference proteome</keyword>
<proteinExistence type="predicted"/>
<evidence type="ECO:0000313" key="2">
    <source>
        <dbReference type="EMBL" id="KAF9439872.1"/>
    </source>
</evidence>
<comment type="caution">
    <text evidence="2">The sequence shown here is derived from an EMBL/GenBank/DDBJ whole genome shotgun (WGS) entry which is preliminary data.</text>
</comment>
<reference evidence="2" key="1">
    <citation type="submission" date="2020-11" db="EMBL/GenBank/DDBJ databases">
        <authorList>
            <consortium name="DOE Joint Genome Institute"/>
            <person name="Ahrendt S."/>
            <person name="Riley R."/>
            <person name="Andreopoulos W."/>
            <person name="Labutti K."/>
            <person name="Pangilinan J."/>
            <person name="Ruiz-Duenas F.J."/>
            <person name="Barrasa J.M."/>
            <person name="Sanchez-Garcia M."/>
            <person name="Camarero S."/>
            <person name="Miyauchi S."/>
            <person name="Serrano A."/>
            <person name="Linde D."/>
            <person name="Babiker R."/>
            <person name="Drula E."/>
            <person name="Ayuso-Fernandez I."/>
            <person name="Pacheco R."/>
            <person name="Padilla G."/>
            <person name="Ferreira P."/>
            <person name="Barriuso J."/>
            <person name="Kellner H."/>
            <person name="Castanera R."/>
            <person name="Alfaro M."/>
            <person name="Ramirez L."/>
            <person name="Pisabarro A.G."/>
            <person name="Kuo A."/>
            <person name="Tritt A."/>
            <person name="Lipzen A."/>
            <person name="He G."/>
            <person name="Yan M."/>
            <person name="Ng V."/>
            <person name="Cullen D."/>
            <person name="Martin F."/>
            <person name="Rosso M.-N."/>
            <person name="Henrissat B."/>
            <person name="Hibbett D."/>
            <person name="Martinez A.T."/>
            <person name="Grigoriev I.V."/>
        </authorList>
    </citation>
    <scope>NUCLEOTIDE SEQUENCE</scope>
    <source>
        <strain evidence="2">MF-IS2</strain>
    </source>
</reference>